<dbReference type="Gene3D" id="2.30.29.30">
    <property type="entry name" value="Pleckstrin-homology domain (PH domain)/Phosphotyrosine-binding domain (PTB)"/>
    <property type="match status" value="1"/>
</dbReference>
<dbReference type="KEGG" id="pco:PHACADRAFT_248396"/>
<keyword evidence="4" id="KW-0479">Metal-binding</keyword>
<dbReference type="GO" id="GO:0005856">
    <property type="term" value="C:cytoskeleton"/>
    <property type="evidence" value="ECO:0007669"/>
    <property type="project" value="UniProtKB-SubCell"/>
</dbReference>
<evidence type="ECO:0000256" key="4">
    <source>
        <dbReference type="ARBA" id="ARBA00022723"/>
    </source>
</evidence>
<dbReference type="HOGENOM" id="CLU_005251_0_0_1"/>
<feature type="region of interest" description="Disordered" evidence="9">
    <location>
        <begin position="582"/>
        <end position="615"/>
    </location>
</feature>
<dbReference type="AlphaFoldDB" id="K5WQA6"/>
<evidence type="ECO:0000256" key="7">
    <source>
        <dbReference type="ARBA" id="ARBA00023212"/>
    </source>
</evidence>
<evidence type="ECO:0000259" key="10">
    <source>
        <dbReference type="PROSITE" id="PS50003"/>
    </source>
</evidence>
<dbReference type="InterPro" id="IPR013083">
    <property type="entry name" value="Znf_RING/FYVE/PHD"/>
</dbReference>
<dbReference type="PROSITE" id="PS50003">
    <property type="entry name" value="PH_DOMAIN"/>
    <property type="match status" value="1"/>
</dbReference>
<keyword evidence="5 8" id="KW-0863">Zinc-finger</keyword>
<dbReference type="InterPro" id="IPR011011">
    <property type="entry name" value="Znf_FYVE_PHD"/>
</dbReference>
<evidence type="ECO:0000256" key="1">
    <source>
        <dbReference type="ARBA" id="ARBA00004245"/>
    </source>
</evidence>
<evidence type="ECO:0000256" key="2">
    <source>
        <dbReference type="ARBA" id="ARBA00022490"/>
    </source>
</evidence>
<dbReference type="PANTHER" id="PTHR12673:SF270">
    <property type="entry name" value="FYVE-TYPE DOMAIN-CONTAINING PROTEIN"/>
    <property type="match status" value="1"/>
</dbReference>
<evidence type="ECO:0000313" key="14">
    <source>
        <dbReference type="Proteomes" id="UP000008370"/>
    </source>
</evidence>
<feature type="domain" description="PH" evidence="10">
    <location>
        <begin position="233"/>
        <end position="402"/>
    </location>
</feature>
<keyword evidence="2" id="KW-0963">Cytoplasm</keyword>
<feature type="region of interest" description="Disordered" evidence="9">
    <location>
        <begin position="278"/>
        <end position="306"/>
    </location>
</feature>
<keyword evidence="7" id="KW-0206">Cytoskeleton</keyword>
<dbReference type="PROSITE" id="PS50178">
    <property type="entry name" value="ZF_FYVE"/>
    <property type="match status" value="1"/>
</dbReference>
<dbReference type="STRING" id="650164.K5WQA6"/>
<dbReference type="GO" id="GO:0008270">
    <property type="term" value="F:zinc ion binding"/>
    <property type="evidence" value="ECO:0007669"/>
    <property type="project" value="UniProtKB-KW"/>
</dbReference>
<dbReference type="InterPro" id="IPR001849">
    <property type="entry name" value="PH_domain"/>
</dbReference>
<dbReference type="SUPFAM" id="SSF57903">
    <property type="entry name" value="FYVE/PHD zinc finger"/>
    <property type="match status" value="1"/>
</dbReference>
<evidence type="ECO:0000256" key="9">
    <source>
        <dbReference type="SAM" id="MobiDB-lite"/>
    </source>
</evidence>
<name>K5WQA6_PHACS</name>
<reference evidence="13 14" key="1">
    <citation type="journal article" date="2012" name="BMC Genomics">
        <title>Comparative genomics of the white-rot fungi, Phanerochaete carnosa and P. chrysosporium, to elucidate the genetic basis of the distinct wood types they colonize.</title>
        <authorList>
            <person name="Suzuki H."/>
            <person name="MacDonald J."/>
            <person name="Syed K."/>
            <person name="Salamov A."/>
            <person name="Hori C."/>
            <person name="Aerts A."/>
            <person name="Henrissat B."/>
            <person name="Wiebenga A."/>
            <person name="vanKuyk P.A."/>
            <person name="Barry K."/>
            <person name="Lindquist E."/>
            <person name="LaButti K."/>
            <person name="Lapidus A."/>
            <person name="Lucas S."/>
            <person name="Coutinho P."/>
            <person name="Gong Y."/>
            <person name="Samejima M."/>
            <person name="Mahadevan R."/>
            <person name="Abou-Zaid M."/>
            <person name="de Vries R.P."/>
            <person name="Igarashi K."/>
            <person name="Yadav J.S."/>
            <person name="Grigoriev I.V."/>
            <person name="Master E.R."/>
        </authorList>
    </citation>
    <scope>NUCLEOTIDE SEQUENCE [LARGE SCALE GENOMIC DNA]</scope>
    <source>
        <strain evidence="13 14">HHB-10118-sp</strain>
    </source>
</reference>
<feature type="compositionally biased region" description="Acidic residues" evidence="9">
    <location>
        <begin position="659"/>
        <end position="669"/>
    </location>
</feature>
<dbReference type="InterPro" id="IPR000219">
    <property type="entry name" value="DH_dom"/>
</dbReference>
<evidence type="ECO:0008006" key="15">
    <source>
        <dbReference type="Google" id="ProtNLM"/>
    </source>
</evidence>
<evidence type="ECO:0000256" key="6">
    <source>
        <dbReference type="ARBA" id="ARBA00022833"/>
    </source>
</evidence>
<dbReference type="GO" id="GO:0005085">
    <property type="term" value="F:guanyl-nucleotide exchange factor activity"/>
    <property type="evidence" value="ECO:0007669"/>
    <property type="project" value="UniProtKB-KW"/>
</dbReference>
<feature type="compositionally biased region" description="Low complexity" evidence="9">
    <location>
        <begin position="676"/>
        <end position="695"/>
    </location>
</feature>
<dbReference type="GeneID" id="18914348"/>
<dbReference type="InterPro" id="IPR000306">
    <property type="entry name" value="Znf_FYVE"/>
</dbReference>
<dbReference type="SUPFAM" id="SSF48065">
    <property type="entry name" value="DBL homology domain (DH-domain)"/>
    <property type="match status" value="1"/>
</dbReference>
<protein>
    <recommendedName>
        <fullName evidence="15">FYVE, RhoGEF and PH domain-containing protein 6</fullName>
    </recommendedName>
</protein>
<evidence type="ECO:0000256" key="3">
    <source>
        <dbReference type="ARBA" id="ARBA00022658"/>
    </source>
</evidence>
<dbReference type="Proteomes" id="UP000008370">
    <property type="component" value="Unassembled WGS sequence"/>
</dbReference>
<dbReference type="GO" id="GO:0005737">
    <property type="term" value="C:cytoplasm"/>
    <property type="evidence" value="ECO:0007669"/>
    <property type="project" value="TreeGrafter"/>
</dbReference>
<feature type="region of interest" description="Disordered" evidence="9">
    <location>
        <begin position="628"/>
        <end position="695"/>
    </location>
</feature>
<keyword evidence="14" id="KW-1185">Reference proteome</keyword>
<dbReference type="Pfam" id="PF01363">
    <property type="entry name" value="FYVE"/>
    <property type="match status" value="1"/>
</dbReference>
<evidence type="ECO:0000256" key="5">
    <source>
        <dbReference type="ARBA" id="ARBA00022771"/>
    </source>
</evidence>
<dbReference type="EMBL" id="JH930468">
    <property type="protein sequence ID" value="EKM61660.1"/>
    <property type="molecule type" value="Genomic_DNA"/>
</dbReference>
<dbReference type="InterPro" id="IPR011993">
    <property type="entry name" value="PH-like_dom_sf"/>
</dbReference>
<evidence type="ECO:0000313" key="13">
    <source>
        <dbReference type="EMBL" id="EKM61660.1"/>
    </source>
</evidence>
<dbReference type="InParanoid" id="K5WQA6"/>
<dbReference type="SMART" id="SM00064">
    <property type="entry name" value="FYVE"/>
    <property type="match status" value="1"/>
</dbReference>
<feature type="domain" description="DH" evidence="11">
    <location>
        <begin position="8"/>
        <end position="203"/>
    </location>
</feature>
<dbReference type="PROSITE" id="PS50010">
    <property type="entry name" value="DH_2"/>
    <property type="match status" value="1"/>
</dbReference>
<dbReference type="OrthoDB" id="660555at2759"/>
<keyword evidence="3" id="KW-0344">Guanine-nucleotide releasing factor</keyword>
<evidence type="ECO:0000259" key="12">
    <source>
        <dbReference type="PROSITE" id="PS50178"/>
    </source>
</evidence>
<dbReference type="SUPFAM" id="SSF50729">
    <property type="entry name" value="PH domain-like"/>
    <property type="match status" value="1"/>
</dbReference>
<dbReference type="Pfam" id="PF00621">
    <property type="entry name" value="RhoGEF"/>
    <property type="match status" value="1"/>
</dbReference>
<gene>
    <name evidence="13" type="ORF">PHACADRAFT_248396</name>
</gene>
<dbReference type="SMART" id="SM00325">
    <property type="entry name" value="RhoGEF"/>
    <property type="match status" value="1"/>
</dbReference>
<dbReference type="InterPro" id="IPR035899">
    <property type="entry name" value="DBL_dom_sf"/>
</dbReference>
<dbReference type="CDD" id="cd00160">
    <property type="entry name" value="RhoGEF"/>
    <property type="match status" value="1"/>
</dbReference>
<dbReference type="PANTHER" id="PTHR12673">
    <property type="entry name" value="FACIOGENITAL DYSPLASIA PROTEIN"/>
    <property type="match status" value="1"/>
</dbReference>
<accession>K5WQA6</accession>
<dbReference type="RefSeq" id="XP_007391064.1">
    <property type="nucleotide sequence ID" value="XM_007391002.1"/>
</dbReference>
<dbReference type="Gene3D" id="1.20.900.10">
    <property type="entry name" value="Dbl homology (DH) domain"/>
    <property type="match status" value="1"/>
</dbReference>
<dbReference type="SMART" id="SM00233">
    <property type="entry name" value="PH"/>
    <property type="match status" value="1"/>
</dbReference>
<dbReference type="InterPro" id="IPR051092">
    <property type="entry name" value="FYVE_RhoGEF_PH"/>
</dbReference>
<comment type="subcellular location">
    <subcellularLocation>
        <location evidence="1">Cytoplasm</location>
        <location evidence="1">Cytoskeleton</location>
    </subcellularLocation>
</comment>
<evidence type="ECO:0000256" key="8">
    <source>
        <dbReference type="PROSITE-ProRule" id="PRU00091"/>
    </source>
</evidence>
<sequence>MDEQREAKRRRVINELYETERTYVDGLDLIYSHFLTPIIASLDTPNQLLDRAELTSVFSNFIDIWNLHRSFYSSLSSALNASSSTLQEQAQLPPISPILHSHFPYLSLYTPFVSSFSDALTSYNALLSKHSDFALFMSTQEADPRCGKLKFRDWLLTIVQRCPRYLLLLKDLISCTEQEDPEHSSLIAAHTLVSKITESLNASLHTHVQTLDLLALQRSTVGLPFQLIAPGRTFLKRGPLLQVGGSTARGREFLLFSDSLVWLSNADKTDDAERQRHWEQLVSEPPRSPNKRPMLSRSRSKSDADLVTQAALKRNSSAGLRLKLSGPSQLKKRLSGIGATEEKWVYKGHIELVDLEVVLGSPGEPSEHLRLEVLSPRKSFALYACRQEERDQWASAIRNAKASLLVSLNSMYPNSTLTSSASTNHLRHALQALPYSPDVESKNPQRGRVEHFVPAVWIPDSKTESCMRCGRAFGWRRRRHHCRLCGRCVCHSCSTKTFFIVDSDDAKPKQDHKPARACDACYDTVFPVMSAAPESAATTATISRLTLSGLRSMPSLLTEDGIQPSPSVLMAIDIEPVMRRQRSKADMRLPPMQPMPSREPSDGPSRPAIRIKTSSRPRSFIDIVQDLHDSPGEASSPTGKSPLIPRFSHGGAEPSFMLDDLEEDEEDAEGSNQHGSSTLSSRSDLAVSSSLPPSPLPAAVIAARREDTARRRKRFSLPAVAINTTPVTTKSNVIGEGKTKRWSLLLGNIKTNGSEFVHDVAAGKLTELLGRHAKPEAAG</sequence>
<proteinExistence type="predicted"/>
<evidence type="ECO:0000259" key="11">
    <source>
        <dbReference type="PROSITE" id="PS50010"/>
    </source>
</evidence>
<organism evidence="13 14">
    <name type="scientific">Phanerochaete carnosa (strain HHB-10118-sp)</name>
    <name type="common">White-rot fungus</name>
    <name type="synonym">Peniophora carnosa</name>
    <dbReference type="NCBI Taxonomy" id="650164"/>
    <lineage>
        <taxon>Eukaryota</taxon>
        <taxon>Fungi</taxon>
        <taxon>Dikarya</taxon>
        <taxon>Basidiomycota</taxon>
        <taxon>Agaricomycotina</taxon>
        <taxon>Agaricomycetes</taxon>
        <taxon>Polyporales</taxon>
        <taxon>Phanerochaetaceae</taxon>
        <taxon>Phanerochaete</taxon>
    </lineage>
</organism>
<dbReference type="InterPro" id="IPR017455">
    <property type="entry name" value="Znf_FYVE-rel"/>
</dbReference>
<feature type="domain" description="FYVE-type" evidence="12">
    <location>
        <begin position="460"/>
        <end position="526"/>
    </location>
</feature>
<keyword evidence="6" id="KW-0862">Zinc</keyword>
<dbReference type="Gene3D" id="3.30.40.10">
    <property type="entry name" value="Zinc/RING finger domain, C3HC4 (zinc finger)"/>
    <property type="match status" value="1"/>
</dbReference>